<feature type="transmembrane region" description="Helical" evidence="1">
    <location>
        <begin position="152"/>
        <end position="174"/>
    </location>
</feature>
<sequence>MFVQLPFWLFPLTGLMALGALIALGIVLWRGDICPGQRSRITAQLFSIWVITGLSLMLAVEAKVASWLIWSGGAALILGIVLSLAQSRLEGKRAIPSTLLWLPAMPLLVYGVGLLQIQGWLSGLLQMTLLGAAFAHLMLLRARHRLQAFNLLLPLAGLVAAILSLLWLAVLAVLVGWQGSGVELDALIPGVLTQASLLIAALLLWFSPIYQQRETAPVVVSTALCGLIIAQIAATSVLHQLA</sequence>
<feature type="transmembrane region" description="Helical" evidence="1">
    <location>
        <begin position="218"/>
        <end position="238"/>
    </location>
</feature>
<feature type="transmembrane region" description="Helical" evidence="1">
    <location>
        <begin position="66"/>
        <end position="85"/>
    </location>
</feature>
<protein>
    <submittedName>
        <fullName evidence="2">Uncharacterized protein</fullName>
    </submittedName>
</protein>
<evidence type="ECO:0000256" key="1">
    <source>
        <dbReference type="SAM" id="Phobius"/>
    </source>
</evidence>
<comment type="caution">
    <text evidence="2">The sequence shown here is derived from an EMBL/GenBank/DDBJ whole genome shotgun (WGS) entry which is preliminary data.</text>
</comment>
<dbReference type="RefSeq" id="WP_290041848.1">
    <property type="nucleotide sequence ID" value="NZ_JAOPLU010000002.1"/>
</dbReference>
<reference evidence="2" key="1">
    <citation type="submission" date="2024-05" db="EMBL/GenBank/DDBJ databases">
        <title>WGS of Aeromonas isolates.</title>
        <authorList>
            <person name="Lee H."/>
        </authorList>
    </citation>
    <scope>NUCLEOTIDE SEQUENCE</scope>
    <source>
        <strain evidence="2">LP308</strain>
    </source>
</reference>
<feature type="transmembrane region" description="Helical" evidence="1">
    <location>
        <begin position="186"/>
        <end position="206"/>
    </location>
</feature>
<name>A0ABT7QAW0_9GAMM</name>
<proteinExistence type="predicted"/>
<dbReference type="Proteomes" id="UP001168109">
    <property type="component" value="Unassembled WGS sequence"/>
</dbReference>
<evidence type="ECO:0000313" key="2">
    <source>
        <dbReference type="EMBL" id="MDM5131094.1"/>
    </source>
</evidence>
<gene>
    <name evidence="2" type="ORF">OB962_08780</name>
</gene>
<feature type="transmembrane region" description="Helical" evidence="1">
    <location>
        <begin position="6"/>
        <end position="29"/>
    </location>
</feature>
<feature type="transmembrane region" description="Helical" evidence="1">
    <location>
        <begin position="97"/>
        <end position="117"/>
    </location>
</feature>
<keyword evidence="1" id="KW-0812">Transmembrane</keyword>
<dbReference type="EMBL" id="JAOPLU010000002">
    <property type="protein sequence ID" value="MDM5131094.1"/>
    <property type="molecule type" value="Genomic_DNA"/>
</dbReference>
<keyword evidence="3" id="KW-1185">Reference proteome</keyword>
<organism evidence="2 3">
    <name type="scientific">Aeromonas piscicola</name>
    <dbReference type="NCBI Taxonomy" id="600645"/>
    <lineage>
        <taxon>Bacteria</taxon>
        <taxon>Pseudomonadati</taxon>
        <taxon>Pseudomonadota</taxon>
        <taxon>Gammaproteobacteria</taxon>
        <taxon>Aeromonadales</taxon>
        <taxon>Aeromonadaceae</taxon>
        <taxon>Aeromonas</taxon>
    </lineage>
</organism>
<keyword evidence="1" id="KW-1133">Transmembrane helix</keyword>
<feature type="transmembrane region" description="Helical" evidence="1">
    <location>
        <begin position="123"/>
        <end position="140"/>
    </location>
</feature>
<evidence type="ECO:0000313" key="3">
    <source>
        <dbReference type="Proteomes" id="UP001168109"/>
    </source>
</evidence>
<keyword evidence="1" id="KW-0472">Membrane</keyword>
<feature type="transmembrane region" description="Helical" evidence="1">
    <location>
        <begin position="41"/>
        <end position="60"/>
    </location>
</feature>
<accession>A0ABT7QAW0</accession>